<accession>A0A8H4VYT4</accession>
<dbReference type="PROSITE" id="PS00018">
    <property type="entry name" value="EF_HAND_1"/>
    <property type="match status" value="1"/>
</dbReference>
<proteinExistence type="inferred from homology"/>
<feature type="transmembrane region" description="Helical" evidence="6">
    <location>
        <begin position="173"/>
        <end position="192"/>
    </location>
</feature>
<evidence type="ECO:0000256" key="1">
    <source>
        <dbReference type="ARBA" id="ARBA00004141"/>
    </source>
</evidence>
<gene>
    <name evidence="7" type="ORF">G7Y89_g10390</name>
</gene>
<dbReference type="Proteomes" id="UP000566819">
    <property type="component" value="Unassembled WGS sequence"/>
</dbReference>
<evidence type="ECO:0000313" key="7">
    <source>
        <dbReference type="EMBL" id="KAF4627763.1"/>
    </source>
</evidence>
<dbReference type="PANTHER" id="PTHR37278">
    <property type="entry name" value="AUTOPHAGY-RELATED PROTEIN 33-RELATED"/>
    <property type="match status" value="1"/>
</dbReference>
<evidence type="ECO:0000313" key="8">
    <source>
        <dbReference type="Proteomes" id="UP000566819"/>
    </source>
</evidence>
<dbReference type="AlphaFoldDB" id="A0A8H4VYT4"/>
<keyword evidence="3 6" id="KW-1133">Transmembrane helix</keyword>
<dbReference type="GO" id="GO:0000422">
    <property type="term" value="P:autophagy of mitochondrion"/>
    <property type="evidence" value="ECO:0007669"/>
    <property type="project" value="TreeGrafter"/>
</dbReference>
<dbReference type="InterPro" id="IPR051668">
    <property type="entry name" value="ATG33"/>
</dbReference>
<protein>
    <submittedName>
        <fullName evidence="7">Uncharacterized protein</fullName>
    </submittedName>
</protein>
<evidence type="ECO:0000256" key="4">
    <source>
        <dbReference type="ARBA" id="ARBA00023136"/>
    </source>
</evidence>
<keyword evidence="2 6" id="KW-0812">Transmembrane</keyword>
<evidence type="ECO:0000256" key="6">
    <source>
        <dbReference type="SAM" id="Phobius"/>
    </source>
</evidence>
<keyword evidence="8" id="KW-1185">Reference proteome</keyword>
<dbReference type="GO" id="GO:0016236">
    <property type="term" value="P:macroautophagy"/>
    <property type="evidence" value="ECO:0007669"/>
    <property type="project" value="TreeGrafter"/>
</dbReference>
<keyword evidence="4 6" id="KW-0472">Membrane</keyword>
<evidence type="ECO:0000256" key="5">
    <source>
        <dbReference type="ARBA" id="ARBA00038013"/>
    </source>
</evidence>
<sequence>MASRGVSTLKFVGSISLGLLTGLSYTLSTLTLPTLLTLPTASSASRAFTNLTTLSLTHLRALAGISSTSFLLAYILSPRSQKHPYLLWTTLFVASSGLSDLIIRPSRTKTITRARTARQKDKKGKGRQMDASYEVLGASDRDSEGTISGEEMDDDVNGEEVREQMEGFMMSQIVRTAIASVGFMMSVIGIWGDGAVDVVIIQV</sequence>
<dbReference type="PANTHER" id="PTHR37278:SF1">
    <property type="entry name" value="AUTOPHAGY-RELATED PROTEIN 33-RELATED"/>
    <property type="match status" value="1"/>
</dbReference>
<organism evidence="7 8">
    <name type="scientific">Cudoniella acicularis</name>
    <dbReference type="NCBI Taxonomy" id="354080"/>
    <lineage>
        <taxon>Eukaryota</taxon>
        <taxon>Fungi</taxon>
        <taxon>Dikarya</taxon>
        <taxon>Ascomycota</taxon>
        <taxon>Pezizomycotina</taxon>
        <taxon>Leotiomycetes</taxon>
        <taxon>Helotiales</taxon>
        <taxon>Tricladiaceae</taxon>
        <taxon>Cudoniella</taxon>
    </lineage>
</organism>
<dbReference type="GO" id="GO:0005741">
    <property type="term" value="C:mitochondrial outer membrane"/>
    <property type="evidence" value="ECO:0007669"/>
    <property type="project" value="TreeGrafter"/>
</dbReference>
<name>A0A8H4VYT4_9HELO</name>
<evidence type="ECO:0000256" key="3">
    <source>
        <dbReference type="ARBA" id="ARBA00022989"/>
    </source>
</evidence>
<feature type="transmembrane region" description="Helical" evidence="6">
    <location>
        <begin position="59"/>
        <end position="77"/>
    </location>
</feature>
<comment type="subcellular location">
    <subcellularLocation>
        <location evidence="1">Membrane</location>
        <topology evidence="1">Multi-pass membrane protein</topology>
    </subcellularLocation>
</comment>
<comment type="similarity">
    <text evidence="5">Belongs to the ATG33 family.</text>
</comment>
<dbReference type="OrthoDB" id="5336366at2759"/>
<reference evidence="7 8" key="1">
    <citation type="submission" date="2020-03" db="EMBL/GenBank/DDBJ databases">
        <title>Draft Genome Sequence of Cudoniella acicularis.</title>
        <authorList>
            <person name="Buettner E."/>
            <person name="Kellner H."/>
        </authorList>
    </citation>
    <scope>NUCLEOTIDE SEQUENCE [LARGE SCALE GENOMIC DNA]</scope>
    <source>
        <strain evidence="7 8">DSM 108380</strain>
    </source>
</reference>
<evidence type="ECO:0000256" key="2">
    <source>
        <dbReference type="ARBA" id="ARBA00022692"/>
    </source>
</evidence>
<comment type="caution">
    <text evidence="7">The sequence shown here is derived from an EMBL/GenBank/DDBJ whole genome shotgun (WGS) entry which is preliminary data.</text>
</comment>
<feature type="transmembrane region" description="Helical" evidence="6">
    <location>
        <begin position="12"/>
        <end position="38"/>
    </location>
</feature>
<dbReference type="InterPro" id="IPR018247">
    <property type="entry name" value="EF_Hand_1_Ca_BS"/>
</dbReference>
<dbReference type="EMBL" id="JAAMPI010000914">
    <property type="protein sequence ID" value="KAF4627763.1"/>
    <property type="molecule type" value="Genomic_DNA"/>
</dbReference>